<feature type="chain" id="PRO_5023009471" description="Secreted protein" evidence="2">
    <location>
        <begin position="20"/>
        <end position="199"/>
    </location>
</feature>
<keyword evidence="4" id="KW-1185">Reference proteome</keyword>
<feature type="signal peptide" evidence="2">
    <location>
        <begin position="1"/>
        <end position="19"/>
    </location>
</feature>
<dbReference type="Proteomes" id="UP000324222">
    <property type="component" value="Unassembled WGS sequence"/>
</dbReference>
<comment type="caution">
    <text evidence="3">The sequence shown here is derived from an EMBL/GenBank/DDBJ whole genome shotgun (WGS) entry which is preliminary data.</text>
</comment>
<feature type="compositionally biased region" description="Basic and acidic residues" evidence="1">
    <location>
        <begin position="28"/>
        <end position="37"/>
    </location>
</feature>
<sequence>MRQMCRIMTSLTAVVAALGTHPQQLRLPDTHTSDKDATGISRRGRRAGNAHSVPLRDGGSPVRRPRLPAIGSDHPRHGGKRSQLSAFALWNPAEADPLVCPVPLDMTKPDMMRTELWGVQAGPVDRVAESASNAPRPPVSPFTASVRSSQASVCWNGARHKGMVLTHVLEARVEFSDETARRYPAERAQSSLFPIFGYA</sequence>
<evidence type="ECO:0000313" key="3">
    <source>
        <dbReference type="EMBL" id="MPC49215.1"/>
    </source>
</evidence>
<evidence type="ECO:0000313" key="4">
    <source>
        <dbReference type="Proteomes" id="UP000324222"/>
    </source>
</evidence>
<gene>
    <name evidence="3" type="ORF">E2C01_043011</name>
</gene>
<keyword evidence="2" id="KW-0732">Signal</keyword>
<proteinExistence type="predicted"/>
<dbReference type="EMBL" id="VSRR010008731">
    <property type="protein sequence ID" value="MPC49215.1"/>
    <property type="molecule type" value="Genomic_DNA"/>
</dbReference>
<name>A0A5B7FV50_PORTR</name>
<feature type="region of interest" description="Disordered" evidence="1">
    <location>
        <begin position="25"/>
        <end position="81"/>
    </location>
</feature>
<accession>A0A5B7FV50</accession>
<dbReference type="AlphaFoldDB" id="A0A5B7FV50"/>
<protein>
    <recommendedName>
        <fullName evidence="5">Secreted protein</fullName>
    </recommendedName>
</protein>
<evidence type="ECO:0000256" key="2">
    <source>
        <dbReference type="SAM" id="SignalP"/>
    </source>
</evidence>
<evidence type="ECO:0000256" key="1">
    <source>
        <dbReference type="SAM" id="MobiDB-lite"/>
    </source>
</evidence>
<reference evidence="3 4" key="1">
    <citation type="submission" date="2019-05" db="EMBL/GenBank/DDBJ databases">
        <title>Another draft genome of Portunus trituberculatus and its Hox gene families provides insights of decapod evolution.</title>
        <authorList>
            <person name="Jeong J.-H."/>
            <person name="Song I."/>
            <person name="Kim S."/>
            <person name="Choi T."/>
            <person name="Kim D."/>
            <person name="Ryu S."/>
            <person name="Kim W."/>
        </authorList>
    </citation>
    <scope>NUCLEOTIDE SEQUENCE [LARGE SCALE GENOMIC DNA]</scope>
    <source>
        <tissue evidence="3">Muscle</tissue>
    </source>
</reference>
<organism evidence="3 4">
    <name type="scientific">Portunus trituberculatus</name>
    <name type="common">Swimming crab</name>
    <name type="synonym">Neptunus trituberculatus</name>
    <dbReference type="NCBI Taxonomy" id="210409"/>
    <lineage>
        <taxon>Eukaryota</taxon>
        <taxon>Metazoa</taxon>
        <taxon>Ecdysozoa</taxon>
        <taxon>Arthropoda</taxon>
        <taxon>Crustacea</taxon>
        <taxon>Multicrustacea</taxon>
        <taxon>Malacostraca</taxon>
        <taxon>Eumalacostraca</taxon>
        <taxon>Eucarida</taxon>
        <taxon>Decapoda</taxon>
        <taxon>Pleocyemata</taxon>
        <taxon>Brachyura</taxon>
        <taxon>Eubrachyura</taxon>
        <taxon>Portunoidea</taxon>
        <taxon>Portunidae</taxon>
        <taxon>Portuninae</taxon>
        <taxon>Portunus</taxon>
    </lineage>
</organism>
<evidence type="ECO:0008006" key="5">
    <source>
        <dbReference type="Google" id="ProtNLM"/>
    </source>
</evidence>